<dbReference type="RefSeq" id="WP_379157493.1">
    <property type="nucleotide sequence ID" value="NZ_JBHSRJ010000008.1"/>
</dbReference>
<evidence type="ECO:0000313" key="4">
    <source>
        <dbReference type="Proteomes" id="UP001596135"/>
    </source>
</evidence>
<comment type="caution">
    <text evidence="3">The sequence shown here is derived from an EMBL/GenBank/DDBJ whole genome shotgun (WGS) entry which is preliminary data.</text>
</comment>
<evidence type="ECO:0000256" key="1">
    <source>
        <dbReference type="SAM" id="MobiDB-lite"/>
    </source>
</evidence>
<evidence type="ECO:0000256" key="2">
    <source>
        <dbReference type="SAM" id="Phobius"/>
    </source>
</evidence>
<accession>A0ABW1LM99</accession>
<name>A0ABW1LM99_9ACTN</name>
<feature type="transmembrane region" description="Helical" evidence="2">
    <location>
        <begin position="7"/>
        <end position="24"/>
    </location>
</feature>
<feature type="transmembrane region" description="Helical" evidence="2">
    <location>
        <begin position="74"/>
        <end position="96"/>
    </location>
</feature>
<keyword evidence="4" id="KW-1185">Reference proteome</keyword>
<evidence type="ECO:0000313" key="3">
    <source>
        <dbReference type="EMBL" id="MFC6045035.1"/>
    </source>
</evidence>
<dbReference type="Proteomes" id="UP001596135">
    <property type="component" value="Unassembled WGS sequence"/>
</dbReference>
<sequence length="155" mass="16080">MRIVRILLGVIGVVVGVFGAWLLLSRQDLDQLTNAAVWLVAGVVLHDGVLALFTLVLGAVLVPLLPRAVRGPAVVGLVVLGSVTLLAVPVLGRFGARPDNATLLDRHYTAGWLVLAAVVLVAVVVASVLRSRRGDGDEGGVDGAGPGGRRRPHRA</sequence>
<keyword evidence="2" id="KW-0472">Membrane</keyword>
<feature type="transmembrane region" description="Helical" evidence="2">
    <location>
        <begin position="108"/>
        <end position="129"/>
    </location>
</feature>
<gene>
    <name evidence="3" type="ORF">ACFPYL_18250</name>
</gene>
<keyword evidence="2" id="KW-0812">Transmembrane</keyword>
<organism evidence="3 4">
    <name type="scientific">Nocardioides hankookensis</name>
    <dbReference type="NCBI Taxonomy" id="443157"/>
    <lineage>
        <taxon>Bacteria</taxon>
        <taxon>Bacillati</taxon>
        <taxon>Actinomycetota</taxon>
        <taxon>Actinomycetes</taxon>
        <taxon>Propionibacteriales</taxon>
        <taxon>Nocardioidaceae</taxon>
        <taxon>Nocardioides</taxon>
    </lineage>
</organism>
<proteinExistence type="predicted"/>
<feature type="transmembrane region" description="Helical" evidence="2">
    <location>
        <begin position="36"/>
        <end position="62"/>
    </location>
</feature>
<keyword evidence="2" id="KW-1133">Transmembrane helix</keyword>
<reference evidence="4" key="1">
    <citation type="journal article" date="2019" name="Int. J. Syst. Evol. Microbiol.">
        <title>The Global Catalogue of Microorganisms (GCM) 10K type strain sequencing project: providing services to taxonomists for standard genome sequencing and annotation.</title>
        <authorList>
            <consortium name="The Broad Institute Genomics Platform"/>
            <consortium name="The Broad Institute Genome Sequencing Center for Infectious Disease"/>
            <person name="Wu L."/>
            <person name="Ma J."/>
        </authorList>
    </citation>
    <scope>NUCLEOTIDE SEQUENCE [LARGE SCALE GENOMIC DNA]</scope>
    <source>
        <strain evidence="4">CCUG 54522</strain>
    </source>
</reference>
<protein>
    <submittedName>
        <fullName evidence="3">Uncharacterized protein</fullName>
    </submittedName>
</protein>
<dbReference type="EMBL" id="JBHSRJ010000008">
    <property type="protein sequence ID" value="MFC6045035.1"/>
    <property type="molecule type" value="Genomic_DNA"/>
</dbReference>
<feature type="region of interest" description="Disordered" evidence="1">
    <location>
        <begin position="134"/>
        <end position="155"/>
    </location>
</feature>